<dbReference type="STRING" id="378794.GCA_001570625_02523"/>
<reference evidence="2 3" key="1">
    <citation type="journal article" date="2018" name="Nat. Biotechnol.">
        <title>A standardized bacterial taxonomy based on genome phylogeny substantially revises the tree of life.</title>
        <authorList>
            <person name="Parks D.H."/>
            <person name="Chuvochina M."/>
            <person name="Waite D.W."/>
            <person name="Rinke C."/>
            <person name="Skarshewski A."/>
            <person name="Chaumeil P.A."/>
            <person name="Hugenholtz P."/>
        </authorList>
    </citation>
    <scope>NUCLEOTIDE SEQUENCE [LARGE SCALE GENOMIC DNA]</scope>
    <source>
        <strain evidence="2">UBA10948</strain>
    </source>
</reference>
<evidence type="ECO:0000313" key="3">
    <source>
        <dbReference type="Proteomes" id="UP000263273"/>
    </source>
</evidence>
<gene>
    <name evidence="2" type="ORF">DDZ44_10155</name>
</gene>
<dbReference type="AlphaFoldDB" id="A0A354Z1E9"/>
<dbReference type="GO" id="GO:0016020">
    <property type="term" value="C:membrane"/>
    <property type="evidence" value="ECO:0007669"/>
    <property type="project" value="InterPro"/>
</dbReference>
<dbReference type="Proteomes" id="UP000263273">
    <property type="component" value="Unassembled WGS sequence"/>
</dbReference>
<evidence type="ECO:0000313" key="2">
    <source>
        <dbReference type="EMBL" id="HBK54287.1"/>
    </source>
</evidence>
<comment type="caution">
    <text evidence="2">The sequence shown here is derived from an EMBL/GenBank/DDBJ whole genome shotgun (WGS) entry which is preliminary data.</text>
</comment>
<dbReference type="InterPro" id="IPR021522">
    <property type="entry name" value="MctB"/>
</dbReference>
<dbReference type="GO" id="GO:0055070">
    <property type="term" value="P:copper ion homeostasis"/>
    <property type="evidence" value="ECO:0007669"/>
    <property type="project" value="InterPro"/>
</dbReference>
<organism evidence="2 3">
    <name type="scientific">Syntrophomonas wolfei</name>
    <dbReference type="NCBI Taxonomy" id="863"/>
    <lineage>
        <taxon>Bacteria</taxon>
        <taxon>Bacillati</taxon>
        <taxon>Bacillota</taxon>
        <taxon>Clostridia</taxon>
        <taxon>Eubacteriales</taxon>
        <taxon>Syntrophomonadaceae</taxon>
        <taxon>Syntrophomonas</taxon>
    </lineage>
</organism>
<name>A0A354Z1E9_9FIRM</name>
<dbReference type="Pfam" id="PF11382">
    <property type="entry name" value="MctB"/>
    <property type="match status" value="1"/>
</dbReference>
<keyword evidence="1" id="KW-0812">Transmembrane</keyword>
<evidence type="ECO:0000256" key="1">
    <source>
        <dbReference type="SAM" id="Phobius"/>
    </source>
</evidence>
<proteinExistence type="predicted"/>
<accession>A0A354Z1E9</accession>
<keyword evidence="1" id="KW-1133">Transmembrane helix</keyword>
<protein>
    <submittedName>
        <fullName evidence="2">Copper transporter</fullName>
    </submittedName>
</protein>
<sequence length="300" mass="32710">MIDLRYHIASIVAVFLALGLGILIGSTIVGDNLLVDQQKKMIDRLEGQFYSLRERESELSASNQYKDQIISNYENYSQALLPPLVKEHLTGYQVALVVTGGSDIPAGMLNALSIAGANVVSKSVILSNISLDEANLRQRVQEFYGLDKEVSPDVLRQYVAASVAAVITDKADSGVISFLQENDLLKFSGSNTMPLNGIVLLGGTNNLAGFFAASFDHTLIESLAQQGLKIFGVENSKVTYSYMEEYQKDKISTIDNVDLSPGQISLVYAMEGEPGDYGIKVTAKKFMPSLPVESVNKQQR</sequence>
<keyword evidence="1" id="KW-0472">Membrane</keyword>
<feature type="transmembrane region" description="Helical" evidence="1">
    <location>
        <begin position="6"/>
        <end position="34"/>
    </location>
</feature>
<dbReference type="EMBL" id="DNZF01000220">
    <property type="protein sequence ID" value="HBK54287.1"/>
    <property type="molecule type" value="Genomic_DNA"/>
</dbReference>
<dbReference type="RefSeq" id="WP_061214932.1">
    <property type="nucleotide sequence ID" value="NZ_DHSN01000072.1"/>
</dbReference>